<dbReference type="Gene3D" id="4.10.240.10">
    <property type="entry name" value="Zn(2)-C6 fungal-type DNA-binding domain"/>
    <property type="match status" value="1"/>
</dbReference>
<dbReference type="InterPro" id="IPR021858">
    <property type="entry name" value="Fun_TF"/>
</dbReference>
<dbReference type="Pfam" id="PF00172">
    <property type="entry name" value="Zn_clus"/>
    <property type="match status" value="1"/>
</dbReference>
<protein>
    <submittedName>
        <fullName evidence="4">Putative C6 transcription factor</fullName>
    </submittedName>
</protein>
<dbReference type="InterPro" id="IPR053175">
    <property type="entry name" value="DHMBA_Reg_Transcription_Factor"/>
</dbReference>
<organism evidence="4 5">
    <name type="scientific">Hyaloscypha variabilis (strain UAMH 11265 / GT02V1 / F)</name>
    <name type="common">Meliniomyces variabilis</name>
    <dbReference type="NCBI Taxonomy" id="1149755"/>
    <lineage>
        <taxon>Eukaryota</taxon>
        <taxon>Fungi</taxon>
        <taxon>Dikarya</taxon>
        <taxon>Ascomycota</taxon>
        <taxon>Pezizomycotina</taxon>
        <taxon>Leotiomycetes</taxon>
        <taxon>Helotiales</taxon>
        <taxon>Hyaloscyphaceae</taxon>
        <taxon>Hyaloscypha</taxon>
        <taxon>Hyaloscypha variabilis</taxon>
    </lineage>
</organism>
<dbReference type="PANTHER" id="PTHR38791">
    <property type="entry name" value="ZN(II)2CYS6 TRANSCRIPTION FACTOR (EUROFUNG)-RELATED-RELATED"/>
    <property type="match status" value="1"/>
</dbReference>
<gene>
    <name evidence="4" type="ORF">L207DRAFT_434848</name>
</gene>
<dbReference type="PROSITE" id="PS00463">
    <property type="entry name" value="ZN2_CY6_FUNGAL_1"/>
    <property type="match status" value="1"/>
</dbReference>
<dbReference type="GO" id="GO:0008270">
    <property type="term" value="F:zinc ion binding"/>
    <property type="evidence" value="ECO:0007669"/>
    <property type="project" value="InterPro"/>
</dbReference>
<keyword evidence="1" id="KW-0539">Nucleus</keyword>
<dbReference type="SMART" id="SM00066">
    <property type="entry name" value="GAL4"/>
    <property type="match status" value="1"/>
</dbReference>
<accession>A0A2J6RBE8</accession>
<proteinExistence type="predicted"/>
<keyword evidence="5" id="KW-1185">Reference proteome</keyword>
<evidence type="ECO:0000256" key="2">
    <source>
        <dbReference type="SAM" id="MobiDB-lite"/>
    </source>
</evidence>
<evidence type="ECO:0000256" key="1">
    <source>
        <dbReference type="ARBA" id="ARBA00023242"/>
    </source>
</evidence>
<dbReference type="GO" id="GO:0000981">
    <property type="term" value="F:DNA-binding transcription factor activity, RNA polymerase II-specific"/>
    <property type="evidence" value="ECO:0007669"/>
    <property type="project" value="InterPro"/>
</dbReference>
<dbReference type="InterPro" id="IPR001138">
    <property type="entry name" value="Zn2Cys6_DnaBD"/>
</dbReference>
<evidence type="ECO:0000313" key="4">
    <source>
        <dbReference type="EMBL" id="PMD35834.1"/>
    </source>
</evidence>
<name>A0A2J6RBE8_HYAVF</name>
<dbReference type="OrthoDB" id="5429770at2759"/>
<dbReference type="AlphaFoldDB" id="A0A2J6RBE8"/>
<dbReference type="InterPro" id="IPR036864">
    <property type="entry name" value="Zn2-C6_fun-type_DNA-bd_sf"/>
</dbReference>
<dbReference type="PROSITE" id="PS50048">
    <property type="entry name" value="ZN2_CY6_FUNGAL_2"/>
    <property type="match status" value="1"/>
</dbReference>
<sequence length="492" mass="55276">MVFRGKPSKACERCRARRLRCDLHAGACGQCVRADIACSGYRDTQQLRIQDESKSVANRAMKNAPLSMPQSLPLSLDWQARDAFFIYFATGTSKCWKFLTQYYHPSDSPDHLTLAIEALSLAYFWHLFSSDAAITTARQRYVLALRMTKNALRSPEAATRNTTLLASVLLDLFEKITGSKSRDNKAWTSHIDGALTLVNLRGVENFQNRTELHVLIRLINHHISSSLASAVPVHPELLKVRIYVAENLTFEDHTLAVSNVTIEYAQLRSDFRTGVLSNDEYVTASKELDLKLEAVELDIPTSWQYSTTLIGTKSDRVFGLHFDSYPHRNICYAWNFLRVGRILLNETLIRGYSGSSEGEEFYASLVRAYENVDTLAGQICASVPQYTDCEGTARKPPPTSGNSTLEKQGPRDCHSHTLHHQAECHSLIWPLYAAGRSMAGPDVRPWVMQQLRYIGSHFNIRNAEIVAQILEGETDVCPFDVYAMLGSYALNA</sequence>
<reference evidence="4 5" key="1">
    <citation type="submission" date="2016-04" db="EMBL/GenBank/DDBJ databases">
        <title>A degradative enzymes factory behind the ericoid mycorrhizal symbiosis.</title>
        <authorList>
            <consortium name="DOE Joint Genome Institute"/>
            <person name="Martino E."/>
            <person name="Morin E."/>
            <person name="Grelet G."/>
            <person name="Kuo A."/>
            <person name="Kohler A."/>
            <person name="Daghino S."/>
            <person name="Barry K."/>
            <person name="Choi C."/>
            <person name="Cichocki N."/>
            <person name="Clum A."/>
            <person name="Copeland A."/>
            <person name="Hainaut M."/>
            <person name="Haridas S."/>
            <person name="Labutti K."/>
            <person name="Lindquist E."/>
            <person name="Lipzen A."/>
            <person name="Khouja H.-R."/>
            <person name="Murat C."/>
            <person name="Ohm R."/>
            <person name="Olson A."/>
            <person name="Spatafora J."/>
            <person name="Veneault-Fourrey C."/>
            <person name="Henrissat B."/>
            <person name="Grigoriev I."/>
            <person name="Martin F."/>
            <person name="Perotto S."/>
        </authorList>
    </citation>
    <scope>NUCLEOTIDE SEQUENCE [LARGE SCALE GENOMIC DNA]</scope>
    <source>
        <strain evidence="4 5">F</strain>
    </source>
</reference>
<dbReference type="PANTHER" id="PTHR38791:SF1">
    <property type="entry name" value="TRANSCRIPTION FACTOR, PUTATIVE-RELATED"/>
    <property type="match status" value="1"/>
</dbReference>
<dbReference type="CDD" id="cd00067">
    <property type="entry name" value="GAL4"/>
    <property type="match status" value="1"/>
</dbReference>
<dbReference type="EMBL" id="KZ613951">
    <property type="protein sequence ID" value="PMD35834.1"/>
    <property type="molecule type" value="Genomic_DNA"/>
</dbReference>
<dbReference type="Proteomes" id="UP000235786">
    <property type="component" value="Unassembled WGS sequence"/>
</dbReference>
<feature type="region of interest" description="Disordered" evidence="2">
    <location>
        <begin position="390"/>
        <end position="414"/>
    </location>
</feature>
<dbReference type="SUPFAM" id="SSF57701">
    <property type="entry name" value="Zn2/Cys6 DNA-binding domain"/>
    <property type="match status" value="1"/>
</dbReference>
<evidence type="ECO:0000259" key="3">
    <source>
        <dbReference type="PROSITE" id="PS50048"/>
    </source>
</evidence>
<evidence type="ECO:0000313" key="5">
    <source>
        <dbReference type="Proteomes" id="UP000235786"/>
    </source>
</evidence>
<dbReference type="Pfam" id="PF11951">
    <property type="entry name" value="Fungal_trans_2"/>
    <property type="match status" value="1"/>
</dbReference>
<feature type="domain" description="Zn(2)-C6 fungal-type" evidence="3">
    <location>
        <begin position="10"/>
        <end position="39"/>
    </location>
</feature>